<proteinExistence type="predicted"/>
<dbReference type="InterPro" id="IPR036388">
    <property type="entry name" value="WH-like_DNA-bd_sf"/>
</dbReference>
<dbReference type="PANTHER" id="PTHR44688:SF16">
    <property type="entry name" value="DNA-BINDING TRANSCRIPTIONAL ACTIVATOR DEVR_DOSR"/>
    <property type="match status" value="1"/>
</dbReference>
<dbReference type="Proteomes" id="UP000618931">
    <property type="component" value="Unassembled WGS sequence"/>
</dbReference>
<evidence type="ECO:0000259" key="4">
    <source>
        <dbReference type="PROSITE" id="PS50043"/>
    </source>
</evidence>
<comment type="caution">
    <text evidence="5">The sequence shown here is derived from an EMBL/GenBank/DDBJ whole genome shotgun (WGS) entry which is preliminary data.</text>
</comment>
<organism evidence="5 6">
    <name type="scientific">Hymenobacter ruricola</name>
    <dbReference type="NCBI Taxonomy" id="2791023"/>
    <lineage>
        <taxon>Bacteria</taxon>
        <taxon>Pseudomonadati</taxon>
        <taxon>Bacteroidota</taxon>
        <taxon>Cytophagia</taxon>
        <taxon>Cytophagales</taxon>
        <taxon>Hymenobacteraceae</taxon>
        <taxon>Hymenobacter</taxon>
    </lineage>
</organism>
<dbReference type="PANTHER" id="PTHR44688">
    <property type="entry name" value="DNA-BINDING TRANSCRIPTIONAL ACTIVATOR DEVR_DOSR"/>
    <property type="match status" value="1"/>
</dbReference>
<dbReference type="PROSITE" id="PS50043">
    <property type="entry name" value="HTH_LUXR_2"/>
    <property type="match status" value="1"/>
</dbReference>
<name>A0ABS0IA44_9BACT</name>
<keyword evidence="1" id="KW-0805">Transcription regulation</keyword>
<dbReference type="CDD" id="cd06170">
    <property type="entry name" value="LuxR_C_like"/>
    <property type="match status" value="1"/>
</dbReference>
<dbReference type="PRINTS" id="PR00038">
    <property type="entry name" value="HTHLUXR"/>
</dbReference>
<dbReference type="SMART" id="SM00421">
    <property type="entry name" value="HTH_LUXR"/>
    <property type="match status" value="1"/>
</dbReference>
<dbReference type="InterPro" id="IPR011006">
    <property type="entry name" value="CheY-like_superfamily"/>
</dbReference>
<keyword evidence="6" id="KW-1185">Reference proteome</keyword>
<accession>A0ABS0IA44</accession>
<dbReference type="RefSeq" id="WP_196294885.1">
    <property type="nucleotide sequence ID" value="NZ_JADQDM010000015.1"/>
</dbReference>
<evidence type="ECO:0000256" key="2">
    <source>
        <dbReference type="ARBA" id="ARBA00023125"/>
    </source>
</evidence>
<gene>
    <name evidence="5" type="ORF">I2H31_20300</name>
</gene>
<dbReference type="SUPFAM" id="SSF52172">
    <property type="entry name" value="CheY-like"/>
    <property type="match status" value="1"/>
</dbReference>
<feature type="domain" description="HTH luxR-type" evidence="4">
    <location>
        <begin position="141"/>
        <end position="206"/>
    </location>
</feature>
<reference evidence="5 6" key="1">
    <citation type="submission" date="2020-11" db="EMBL/GenBank/DDBJ databases">
        <authorList>
            <person name="Kim M.K."/>
        </authorList>
    </citation>
    <scope>NUCLEOTIDE SEQUENCE [LARGE SCALE GENOMIC DNA]</scope>
    <source>
        <strain evidence="5 6">BT662</strain>
    </source>
</reference>
<dbReference type="SUPFAM" id="SSF46894">
    <property type="entry name" value="C-terminal effector domain of the bipartite response regulators"/>
    <property type="match status" value="1"/>
</dbReference>
<dbReference type="PROSITE" id="PS00622">
    <property type="entry name" value="HTH_LUXR_1"/>
    <property type="match status" value="1"/>
</dbReference>
<dbReference type="InterPro" id="IPR016032">
    <property type="entry name" value="Sig_transdc_resp-reg_C-effctor"/>
</dbReference>
<evidence type="ECO:0000313" key="6">
    <source>
        <dbReference type="Proteomes" id="UP000618931"/>
    </source>
</evidence>
<dbReference type="Gene3D" id="3.40.50.2300">
    <property type="match status" value="1"/>
</dbReference>
<evidence type="ECO:0000256" key="3">
    <source>
        <dbReference type="ARBA" id="ARBA00023163"/>
    </source>
</evidence>
<dbReference type="Pfam" id="PF00196">
    <property type="entry name" value="GerE"/>
    <property type="match status" value="1"/>
</dbReference>
<evidence type="ECO:0000313" key="5">
    <source>
        <dbReference type="EMBL" id="MBF9223457.1"/>
    </source>
</evidence>
<dbReference type="EMBL" id="JADQDM010000015">
    <property type="protein sequence ID" value="MBF9223457.1"/>
    <property type="molecule type" value="Genomic_DNA"/>
</dbReference>
<sequence>MLSSTPTALVAAMPTLFRQGLLAVLREQCPALRLTLTANAAEAAELMTQHAFGLLVLDGALPGLNLTALLASLRRARPAQRLLVLADPGTPAQRADARAWPGTRLLMPAHVPPHALAAALAPWLHAPTGNYSPGPPQIVPPYAVVGRFSRRELEVLRLVVEDCCNEEIAARLFINVRTVESHRRNLLQKTGARTVVGLAARAVREGWV</sequence>
<keyword evidence="3" id="KW-0804">Transcription</keyword>
<dbReference type="InterPro" id="IPR000792">
    <property type="entry name" value="Tscrpt_reg_LuxR_C"/>
</dbReference>
<dbReference type="Gene3D" id="1.10.10.10">
    <property type="entry name" value="Winged helix-like DNA-binding domain superfamily/Winged helix DNA-binding domain"/>
    <property type="match status" value="1"/>
</dbReference>
<keyword evidence="2" id="KW-0238">DNA-binding</keyword>
<evidence type="ECO:0000256" key="1">
    <source>
        <dbReference type="ARBA" id="ARBA00023015"/>
    </source>
</evidence>
<protein>
    <submittedName>
        <fullName evidence="5">Response regulator transcription factor</fullName>
    </submittedName>
</protein>